<dbReference type="OrthoDB" id="167295at2759"/>
<proteinExistence type="predicted"/>
<gene>
    <name evidence="1" type="primary">jg20414</name>
    <name evidence="1" type="ORF">PAEG_LOCUS1212</name>
</gene>
<feature type="non-terminal residue" evidence="1">
    <location>
        <position position="1"/>
    </location>
</feature>
<name>A0A8S4QDQ8_9NEOP</name>
<evidence type="ECO:0000313" key="1">
    <source>
        <dbReference type="EMBL" id="CAH2208651.1"/>
    </source>
</evidence>
<comment type="caution">
    <text evidence="1">The sequence shown here is derived from an EMBL/GenBank/DDBJ whole genome shotgun (WGS) entry which is preliminary data.</text>
</comment>
<dbReference type="EMBL" id="CAKXAJ010004180">
    <property type="protein sequence ID" value="CAH2208651.1"/>
    <property type="molecule type" value="Genomic_DNA"/>
</dbReference>
<dbReference type="AlphaFoldDB" id="A0A8S4QDQ8"/>
<keyword evidence="2" id="KW-1185">Reference proteome</keyword>
<evidence type="ECO:0000313" key="2">
    <source>
        <dbReference type="Proteomes" id="UP000838756"/>
    </source>
</evidence>
<protein>
    <submittedName>
        <fullName evidence="1">Jg20414 protein</fullName>
    </submittedName>
</protein>
<organism evidence="1 2">
    <name type="scientific">Pararge aegeria aegeria</name>
    <dbReference type="NCBI Taxonomy" id="348720"/>
    <lineage>
        <taxon>Eukaryota</taxon>
        <taxon>Metazoa</taxon>
        <taxon>Ecdysozoa</taxon>
        <taxon>Arthropoda</taxon>
        <taxon>Hexapoda</taxon>
        <taxon>Insecta</taxon>
        <taxon>Pterygota</taxon>
        <taxon>Neoptera</taxon>
        <taxon>Endopterygota</taxon>
        <taxon>Lepidoptera</taxon>
        <taxon>Glossata</taxon>
        <taxon>Ditrysia</taxon>
        <taxon>Papilionoidea</taxon>
        <taxon>Nymphalidae</taxon>
        <taxon>Satyrinae</taxon>
        <taxon>Satyrini</taxon>
        <taxon>Parargina</taxon>
        <taxon>Pararge</taxon>
    </lineage>
</organism>
<reference evidence="1" key="1">
    <citation type="submission" date="2022-03" db="EMBL/GenBank/DDBJ databases">
        <authorList>
            <person name="Lindestad O."/>
        </authorList>
    </citation>
    <scope>NUCLEOTIDE SEQUENCE</scope>
</reference>
<dbReference type="Proteomes" id="UP000838756">
    <property type="component" value="Unassembled WGS sequence"/>
</dbReference>
<sequence>MVYVKGDGTVVENHPLSIFGLFWGIVNFCHLL</sequence>
<accession>A0A8S4QDQ8</accession>